<sequence length="91" mass="10312">MRCSNIGTVISLPISGWLCTLQMGGGWPLCFYLFGGFGVLWFIAWMFLVYDTPQKHPRICPKEVEFIVQSIGPQCGQSMQDCQHSHTYQHG</sequence>
<evidence type="ECO:0000313" key="6">
    <source>
        <dbReference type="EMBL" id="VVC92154.1"/>
    </source>
</evidence>
<dbReference type="Gene3D" id="1.20.1250.20">
    <property type="entry name" value="MFS general substrate transporter like domains"/>
    <property type="match status" value="1"/>
</dbReference>
<comment type="subcellular location">
    <subcellularLocation>
        <location evidence="1">Membrane</location>
        <topology evidence="1">Multi-pass membrane protein</topology>
    </subcellularLocation>
</comment>
<dbReference type="InterPro" id="IPR011701">
    <property type="entry name" value="MFS"/>
</dbReference>
<dbReference type="GO" id="GO:0022857">
    <property type="term" value="F:transmembrane transporter activity"/>
    <property type="evidence" value="ECO:0007669"/>
    <property type="project" value="InterPro"/>
</dbReference>
<evidence type="ECO:0000256" key="5">
    <source>
        <dbReference type="SAM" id="Phobius"/>
    </source>
</evidence>
<keyword evidence="2 5" id="KW-0812">Transmembrane</keyword>
<evidence type="ECO:0000256" key="4">
    <source>
        <dbReference type="ARBA" id="ARBA00023136"/>
    </source>
</evidence>
<reference evidence="6 7" key="1">
    <citation type="submission" date="2017-07" db="EMBL/GenBank/DDBJ databases">
        <authorList>
            <person name="Talla V."/>
            <person name="Backstrom N."/>
        </authorList>
    </citation>
    <scope>NUCLEOTIDE SEQUENCE [LARGE SCALE GENOMIC DNA]</scope>
</reference>
<evidence type="ECO:0008006" key="8">
    <source>
        <dbReference type="Google" id="ProtNLM"/>
    </source>
</evidence>
<dbReference type="PANTHER" id="PTHR11662:SF399">
    <property type="entry name" value="FI19708P1-RELATED"/>
    <property type="match status" value="1"/>
</dbReference>
<dbReference type="Pfam" id="PF07690">
    <property type="entry name" value="MFS_1"/>
    <property type="match status" value="1"/>
</dbReference>
<dbReference type="GO" id="GO:0016020">
    <property type="term" value="C:membrane"/>
    <property type="evidence" value="ECO:0007669"/>
    <property type="project" value="UniProtKB-SubCell"/>
</dbReference>
<gene>
    <name evidence="6" type="ORF">LSINAPIS_LOCUS4659</name>
</gene>
<dbReference type="PANTHER" id="PTHR11662">
    <property type="entry name" value="SOLUTE CARRIER FAMILY 17"/>
    <property type="match status" value="1"/>
</dbReference>
<evidence type="ECO:0000313" key="7">
    <source>
        <dbReference type="Proteomes" id="UP000324832"/>
    </source>
</evidence>
<keyword evidence="7" id="KW-1185">Reference proteome</keyword>
<dbReference type="GO" id="GO:0006820">
    <property type="term" value="P:monoatomic anion transport"/>
    <property type="evidence" value="ECO:0007669"/>
    <property type="project" value="TreeGrafter"/>
</dbReference>
<evidence type="ECO:0000256" key="1">
    <source>
        <dbReference type="ARBA" id="ARBA00004141"/>
    </source>
</evidence>
<proteinExistence type="predicted"/>
<name>A0A5E4Q3Q7_9NEOP</name>
<accession>A0A5E4Q3Q7</accession>
<evidence type="ECO:0000256" key="3">
    <source>
        <dbReference type="ARBA" id="ARBA00022989"/>
    </source>
</evidence>
<dbReference type="EMBL" id="FZQP02001226">
    <property type="protein sequence ID" value="VVC92154.1"/>
    <property type="molecule type" value="Genomic_DNA"/>
</dbReference>
<keyword evidence="3 5" id="KW-1133">Transmembrane helix</keyword>
<keyword evidence="4 5" id="KW-0472">Membrane</keyword>
<protein>
    <recommendedName>
        <fullName evidence="8">Major facilitator superfamily (MFS) profile domain-containing protein</fullName>
    </recommendedName>
</protein>
<dbReference type="Proteomes" id="UP000324832">
    <property type="component" value="Unassembled WGS sequence"/>
</dbReference>
<evidence type="ECO:0000256" key="2">
    <source>
        <dbReference type="ARBA" id="ARBA00022692"/>
    </source>
</evidence>
<dbReference type="InterPro" id="IPR036259">
    <property type="entry name" value="MFS_trans_sf"/>
</dbReference>
<feature type="transmembrane region" description="Helical" evidence="5">
    <location>
        <begin position="31"/>
        <end position="50"/>
    </location>
</feature>
<dbReference type="SUPFAM" id="SSF103473">
    <property type="entry name" value="MFS general substrate transporter"/>
    <property type="match status" value="1"/>
</dbReference>
<dbReference type="AlphaFoldDB" id="A0A5E4Q3Q7"/>
<dbReference type="InterPro" id="IPR050382">
    <property type="entry name" value="MFS_Na/Anion_cotransporter"/>
</dbReference>
<organism evidence="6 7">
    <name type="scientific">Leptidea sinapis</name>
    <dbReference type="NCBI Taxonomy" id="189913"/>
    <lineage>
        <taxon>Eukaryota</taxon>
        <taxon>Metazoa</taxon>
        <taxon>Ecdysozoa</taxon>
        <taxon>Arthropoda</taxon>
        <taxon>Hexapoda</taxon>
        <taxon>Insecta</taxon>
        <taxon>Pterygota</taxon>
        <taxon>Neoptera</taxon>
        <taxon>Endopterygota</taxon>
        <taxon>Lepidoptera</taxon>
        <taxon>Glossata</taxon>
        <taxon>Ditrysia</taxon>
        <taxon>Papilionoidea</taxon>
        <taxon>Pieridae</taxon>
        <taxon>Dismorphiinae</taxon>
        <taxon>Leptidea</taxon>
    </lineage>
</organism>